<organism evidence="10 11">
    <name type="scientific">Lacibacterium aquatile</name>
    <dbReference type="NCBI Taxonomy" id="1168082"/>
    <lineage>
        <taxon>Bacteria</taxon>
        <taxon>Pseudomonadati</taxon>
        <taxon>Pseudomonadota</taxon>
        <taxon>Alphaproteobacteria</taxon>
        <taxon>Rhodospirillales</taxon>
        <taxon>Rhodospirillaceae</taxon>
    </lineage>
</organism>
<evidence type="ECO:0000259" key="9">
    <source>
        <dbReference type="PROSITE" id="PS50885"/>
    </source>
</evidence>
<keyword evidence="2" id="KW-1003">Cell membrane</keyword>
<evidence type="ECO:0000256" key="2">
    <source>
        <dbReference type="ARBA" id="ARBA00022519"/>
    </source>
</evidence>
<evidence type="ECO:0000256" key="1">
    <source>
        <dbReference type="ARBA" id="ARBA00004429"/>
    </source>
</evidence>
<comment type="caution">
    <text evidence="10">The sequence shown here is derived from an EMBL/GenBank/DDBJ whole genome shotgun (WGS) entry which is preliminary data.</text>
</comment>
<gene>
    <name evidence="10" type="ORF">ACFSM5_19625</name>
</gene>
<dbReference type="RefSeq" id="WP_379878294.1">
    <property type="nucleotide sequence ID" value="NZ_JBHUIP010000016.1"/>
</dbReference>
<dbReference type="Gene3D" id="1.10.287.950">
    <property type="entry name" value="Methyl-accepting chemotaxis protein"/>
    <property type="match status" value="1"/>
</dbReference>
<dbReference type="Pfam" id="PF00015">
    <property type="entry name" value="MCPsignal"/>
    <property type="match status" value="1"/>
</dbReference>
<dbReference type="SMART" id="SM00304">
    <property type="entry name" value="HAMP"/>
    <property type="match status" value="1"/>
</dbReference>
<keyword evidence="11" id="KW-1185">Reference proteome</keyword>
<comment type="similarity">
    <text evidence="4">Belongs to the methyl-accepting chemotaxis (MCP) protein family.</text>
</comment>
<dbReference type="InterPro" id="IPR000727">
    <property type="entry name" value="T_SNARE_dom"/>
</dbReference>
<dbReference type="InterPro" id="IPR003660">
    <property type="entry name" value="HAMP_dom"/>
</dbReference>
<dbReference type="Proteomes" id="UP001597295">
    <property type="component" value="Unassembled WGS sequence"/>
</dbReference>
<name>A0ABW5DVG0_9PROT</name>
<feature type="domain" description="HAMP" evidence="9">
    <location>
        <begin position="345"/>
        <end position="398"/>
    </location>
</feature>
<reference evidence="11" key="1">
    <citation type="journal article" date="2019" name="Int. J. Syst. Evol. Microbiol.">
        <title>The Global Catalogue of Microorganisms (GCM) 10K type strain sequencing project: providing services to taxonomists for standard genome sequencing and annotation.</title>
        <authorList>
            <consortium name="The Broad Institute Genomics Platform"/>
            <consortium name="The Broad Institute Genome Sequencing Center for Infectious Disease"/>
            <person name="Wu L."/>
            <person name="Ma J."/>
        </authorList>
    </citation>
    <scope>NUCLEOTIDE SEQUENCE [LARGE SCALE GENOMIC DNA]</scope>
    <source>
        <strain evidence="11">CGMCC 1.19062</strain>
    </source>
</reference>
<evidence type="ECO:0000256" key="3">
    <source>
        <dbReference type="ARBA" id="ARBA00023224"/>
    </source>
</evidence>
<dbReference type="PROSITE" id="PS50885">
    <property type="entry name" value="HAMP"/>
    <property type="match status" value="1"/>
</dbReference>
<dbReference type="PROSITE" id="PS50111">
    <property type="entry name" value="CHEMOTAXIS_TRANSDUC_2"/>
    <property type="match status" value="1"/>
</dbReference>
<keyword evidence="6" id="KW-0812">Transmembrane</keyword>
<feature type="transmembrane region" description="Helical" evidence="6">
    <location>
        <begin position="322"/>
        <end position="344"/>
    </location>
</feature>
<dbReference type="PANTHER" id="PTHR32089">
    <property type="entry name" value="METHYL-ACCEPTING CHEMOTAXIS PROTEIN MCPB"/>
    <property type="match status" value="1"/>
</dbReference>
<evidence type="ECO:0000259" key="8">
    <source>
        <dbReference type="PROSITE" id="PS50192"/>
    </source>
</evidence>
<dbReference type="Pfam" id="PF00672">
    <property type="entry name" value="HAMP"/>
    <property type="match status" value="1"/>
</dbReference>
<dbReference type="SUPFAM" id="SSF158472">
    <property type="entry name" value="HAMP domain-like"/>
    <property type="match status" value="1"/>
</dbReference>
<feature type="transmembrane region" description="Helical" evidence="6">
    <location>
        <begin position="6"/>
        <end position="27"/>
    </location>
</feature>
<comment type="subcellular location">
    <subcellularLocation>
        <location evidence="1">Cell inner membrane</location>
        <topology evidence="1">Multi-pass membrane protein</topology>
    </subcellularLocation>
</comment>
<evidence type="ECO:0000256" key="4">
    <source>
        <dbReference type="ARBA" id="ARBA00029447"/>
    </source>
</evidence>
<evidence type="ECO:0000313" key="11">
    <source>
        <dbReference type="Proteomes" id="UP001597295"/>
    </source>
</evidence>
<proteinExistence type="inferred from homology"/>
<accession>A0ABW5DVG0</accession>
<dbReference type="EMBL" id="JBHUIP010000016">
    <property type="protein sequence ID" value="MFD2265122.1"/>
    <property type="molecule type" value="Genomic_DNA"/>
</dbReference>
<dbReference type="PROSITE" id="PS50192">
    <property type="entry name" value="T_SNARE"/>
    <property type="match status" value="1"/>
</dbReference>
<dbReference type="SMART" id="SM00283">
    <property type="entry name" value="MA"/>
    <property type="match status" value="1"/>
</dbReference>
<keyword evidence="6" id="KW-0472">Membrane</keyword>
<feature type="domain" description="Methyl-accepting transducer" evidence="7">
    <location>
        <begin position="445"/>
        <end position="664"/>
    </location>
</feature>
<keyword evidence="6" id="KW-1133">Transmembrane helix</keyword>
<dbReference type="PANTHER" id="PTHR32089:SF112">
    <property type="entry name" value="LYSOZYME-LIKE PROTEIN-RELATED"/>
    <property type="match status" value="1"/>
</dbReference>
<feature type="domain" description="T-SNARE coiled-coil homology" evidence="8">
    <location>
        <begin position="590"/>
        <end position="652"/>
    </location>
</feature>
<evidence type="ECO:0000256" key="6">
    <source>
        <dbReference type="SAM" id="Phobius"/>
    </source>
</evidence>
<keyword evidence="2" id="KW-0997">Cell inner membrane</keyword>
<sequence length="694" mass="71731">MRIGSFFLSCMGGVAVLALVLAGIIVIDAVEDNRGGRSAADAIAIIGPAQMVGEMASLERSVIITPLNADPAIDGENRAKVQAARAALDKEMNLAIERAKSAGFAEGPKVAQLLQDAAAKLTAARNFADQMVSMPKAQRPANYYSQAIGGLVAGVAAVEPALNMLEGVVTHNSPNLSSAVGLARAGAELRDISGRFGASVTVFYYGARPMTVPESVAVERLFGRLDSLWTRVKLGIEQQGNPKVLTAARSAAEAGFFTKGLAITDQILTEGRGPDGKYTYPRADFSANFVPLLQTIGGIRDAAQALAEAEAADTVAQGRTRLIIVAISVIILLAGIVGVVVAFGRRIVKPLVNLSEVVGELASGKRDVSVPGQGRTDEIGLLGKALETLRQGAITADRLALEAKASEEERVARSSKIEHLTSSFTAEAESKIQAVVDEALAMRQRADRTCVEMGSLVGEAGTVATVSQNSLENVEMVASAAEELAASIREISQQIDSSARIAAQASDEASKADVRVAGLAEAATKIGDVVKLITDIANQTNLLALNATIEAARAGDAGKGFAVVASEVKNLATQTAKATDEIQSQIAAIQGAAGDAVEAIRSIGGTIRELSGITSAVAAAVEEQNAATGQIAQNAAEVAMGTRTVTQRISSVSDGVSTSEKQVEAMGVGVGVLTDQTDHLTRAITGFISEVRAA</sequence>
<evidence type="ECO:0000256" key="5">
    <source>
        <dbReference type="PROSITE-ProRule" id="PRU00284"/>
    </source>
</evidence>
<dbReference type="Gene3D" id="6.10.340.10">
    <property type="match status" value="1"/>
</dbReference>
<dbReference type="CDD" id="cd06225">
    <property type="entry name" value="HAMP"/>
    <property type="match status" value="1"/>
</dbReference>
<keyword evidence="3 5" id="KW-0807">Transducer</keyword>
<dbReference type="InterPro" id="IPR004089">
    <property type="entry name" value="MCPsignal_dom"/>
</dbReference>
<evidence type="ECO:0000313" key="10">
    <source>
        <dbReference type="EMBL" id="MFD2265122.1"/>
    </source>
</evidence>
<protein>
    <submittedName>
        <fullName evidence="10">Methyl-accepting chemotaxis protein</fullName>
    </submittedName>
</protein>
<dbReference type="SUPFAM" id="SSF58104">
    <property type="entry name" value="Methyl-accepting chemotaxis protein (MCP) signaling domain"/>
    <property type="match status" value="1"/>
</dbReference>
<evidence type="ECO:0000259" key="7">
    <source>
        <dbReference type="PROSITE" id="PS50111"/>
    </source>
</evidence>